<dbReference type="Gene3D" id="1.10.10.10">
    <property type="entry name" value="Winged helix-like DNA-binding domain superfamily/Winged helix DNA-binding domain"/>
    <property type="match status" value="1"/>
</dbReference>
<dbReference type="EMBL" id="JACJQY010000028">
    <property type="protein sequence ID" value="MBD2318428.1"/>
    <property type="molecule type" value="Genomic_DNA"/>
</dbReference>
<dbReference type="InterPro" id="IPR036390">
    <property type="entry name" value="WH_DNA-bd_sf"/>
</dbReference>
<evidence type="ECO:0000256" key="2">
    <source>
        <dbReference type="ARBA" id="ARBA00023125"/>
    </source>
</evidence>
<gene>
    <name evidence="5" type="ORF">H6G05_16430</name>
</gene>
<keyword evidence="1" id="KW-0805">Transcription regulation</keyword>
<keyword evidence="3" id="KW-0804">Transcription</keyword>
<dbReference type="Proteomes" id="UP000618445">
    <property type="component" value="Unassembled WGS sequence"/>
</dbReference>
<evidence type="ECO:0000256" key="1">
    <source>
        <dbReference type="ARBA" id="ARBA00023015"/>
    </source>
</evidence>
<comment type="caution">
    <text evidence="5">The sequence shown here is derived from an EMBL/GenBank/DDBJ whole genome shotgun (WGS) entry which is preliminary data.</text>
</comment>
<evidence type="ECO:0000256" key="3">
    <source>
        <dbReference type="ARBA" id="ARBA00023163"/>
    </source>
</evidence>
<keyword evidence="2" id="KW-0238">DNA-binding</keyword>
<dbReference type="SMART" id="SM00419">
    <property type="entry name" value="HTH_CRP"/>
    <property type="match status" value="1"/>
</dbReference>
<dbReference type="InterPro" id="IPR036388">
    <property type="entry name" value="WH-like_DNA-bd_sf"/>
</dbReference>
<dbReference type="RefSeq" id="WP_190579417.1">
    <property type="nucleotide sequence ID" value="NZ_CAWPQU010000021.1"/>
</dbReference>
<sequence>MNSTFVKLADNHLSISITPPKVLHLLNHGLKIYNFNRYEYIPLRNDVLWQIKTGIVRTMTWDEEGNQIVLGLWSEGDIIGSLMSTLEPYQIQCLSNVEVELLPSILWEQASSAIIAHCHQTQHLLSISHCRTVDVKLKKFLIWLSEKFGKPCDRGIFIDLKITHQDIADTIGSTRVTMTRSLNQLRLDGLISWKNHYLTLHSNFSDRLFSTL</sequence>
<dbReference type="InterPro" id="IPR012318">
    <property type="entry name" value="HTH_CRP"/>
</dbReference>
<reference evidence="5 6" key="1">
    <citation type="journal article" date="2020" name="ISME J.">
        <title>Comparative genomics reveals insights into cyanobacterial evolution and habitat adaptation.</title>
        <authorList>
            <person name="Chen M.Y."/>
            <person name="Teng W.K."/>
            <person name="Zhao L."/>
            <person name="Hu C.X."/>
            <person name="Zhou Y.K."/>
            <person name="Han B.P."/>
            <person name="Song L.R."/>
            <person name="Shu W.S."/>
        </authorList>
    </citation>
    <scope>NUCLEOTIDE SEQUENCE [LARGE SCALE GENOMIC DNA]</scope>
    <source>
        <strain evidence="5 6">FACHB-1050</strain>
    </source>
</reference>
<dbReference type="InterPro" id="IPR018490">
    <property type="entry name" value="cNMP-bd_dom_sf"/>
</dbReference>
<dbReference type="Pfam" id="PF13545">
    <property type="entry name" value="HTH_Crp_2"/>
    <property type="match status" value="1"/>
</dbReference>
<dbReference type="PROSITE" id="PS51063">
    <property type="entry name" value="HTH_CRP_2"/>
    <property type="match status" value="1"/>
</dbReference>
<dbReference type="CDD" id="cd00092">
    <property type="entry name" value="HTH_CRP"/>
    <property type="match status" value="1"/>
</dbReference>
<accession>A0ABR8CCE9</accession>
<dbReference type="PRINTS" id="PR00034">
    <property type="entry name" value="HTHCRP"/>
</dbReference>
<keyword evidence="6" id="KW-1185">Reference proteome</keyword>
<proteinExistence type="predicted"/>
<dbReference type="SUPFAM" id="SSF46785">
    <property type="entry name" value="Winged helix' DNA-binding domain"/>
    <property type="match status" value="1"/>
</dbReference>
<organism evidence="5 6">
    <name type="scientific">Phormidium tenue FACHB-1050</name>
    <dbReference type="NCBI Taxonomy" id="2692857"/>
    <lineage>
        <taxon>Bacteria</taxon>
        <taxon>Bacillati</taxon>
        <taxon>Cyanobacteriota</taxon>
        <taxon>Cyanophyceae</taxon>
        <taxon>Oscillatoriophycideae</taxon>
        <taxon>Oscillatoriales</taxon>
        <taxon>Oscillatoriaceae</taxon>
        <taxon>Phormidium</taxon>
    </lineage>
</organism>
<protein>
    <submittedName>
        <fullName evidence="5">Crp/Fnr family transcriptional regulator</fullName>
    </submittedName>
</protein>
<feature type="domain" description="HTH crp-type" evidence="4">
    <location>
        <begin position="131"/>
        <end position="204"/>
    </location>
</feature>
<evidence type="ECO:0000313" key="5">
    <source>
        <dbReference type="EMBL" id="MBD2318428.1"/>
    </source>
</evidence>
<dbReference type="InterPro" id="IPR014710">
    <property type="entry name" value="RmlC-like_jellyroll"/>
</dbReference>
<evidence type="ECO:0000259" key="4">
    <source>
        <dbReference type="PROSITE" id="PS51063"/>
    </source>
</evidence>
<name>A0ABR8CCE9_9CYAN</name>
<dbReference type="SUPFAM" id="SSF51206">
    <property type="entry name" value="cAMP-binding domain-like"/>
    <property type="match status" value="1"/>
</dbReference>
<evidence type="ECO:0000313" key="6">
    <source>
        <dbReference type="Proteomes" id="UP000618445"/>
    </source>
</evidence>
<dbReference type="Gene3D" id="2.60.120.10">
    <property type="entry name" value="Jelly Rolls"/>
    <property type="match status" value="1"/>
</dbReference>